<comment type="caution">
    <text evidence="1">The sequence shown here is derived from an EMBL/GenBank/DDBJ whole genome shotgun (WGS) entry which is preliminary data.</text>
</comment>
<reference evidence="1" key="1">
    <citation type="submission" date="2023-03" db="EMBL/GenBank/DDBJ databases">
        <authorList>
            <person name="Steffen K."/>
            <person name="Cardenas P."/>
        </authorList>
    </citation>
    <scope>NUCLEOTIDE SEQUENCE</scope>
</reference>
<protein>
    <submittedName>
        <fullName evidence="1">Uncharacterized protein</fullName>
    </submittedName>
</protein>
<organism evidence="1 2">
    <name type="scientific">Geodia barretti</name>
    <name type="common">Barrett's horny sponge</name>
    <dbReference type="NCBI Taxonomy" id="519541"/>
    <lineage>
        <taxon>Eukaryota</taxon>
        <taxon>Metazoa</taxon>
        <taxon>Porifera</taxon>
        <taxon>Demospongiae</taxon>
        <taxon>Heteroscleromorpha</taxon>
        <taxon>Tetractinellida</taxon>
        <taxon>Astrophorina</taxon>
        <taxon>Geodiidae</taxon>
        <taxon>Geodia</taxon>
    </lineage>
</organism>
<dbReference type="InterPro" id="IPR024508">
    <property type="entry name" value="DUF3226"/>
</dbReference>
<evidence type="ECO:0000313" key="1">
    <source>
        <dbReference type="EMBL" id="CAI8015071.1"/>
    </source>
</evidence>
<name>A0AA35WF69_GEOBA</name>
<dbReference type="Proteomes" id="UP001174909">
    <property type="component" value="Unassembled WGS sequence"/>
</dbReference>
<gene>
    <name evidence="1" type="ORF">GBAR_LOCUS9379</name>
</gene>
<dbReference type="Pfam" id="PF11536">
    <property type="entry name" value="DUF3226"/>
    <property type="match status" value="1"/>
</dbReference>
<dbReference type="SUPFAM" id="SSF160945">
    <property type="entry name" value="PH0156-like"/>
    <property type="match status" value="1"/>
</dbReference>
<sequence length="172" mass="18686">MTSSNEFPTPTRLLLVEGKDDKRFLEALARHLGETGITVEIYGGKPNLGNRLVNLAGRLNDFIDPSIGIVRDADNSSQSAFDSVAGSLRRAGMPTPDGPMALIERDGLRISVLILPPDDEQGELENVCLRSVAGSRELECVEDYLNCLESLEPAIAANQMAKAKLHSTPIWQ</sequence>
<keyword evidence="2" id="KW-1185">Reference proteome</keyword>
<accession>A0AA35WF69</accession>
<dbReference type="AlphaFoldDB" id="A0AA35WF69"/>
<evidence type="ECO:0000313" key="2">
    <source>
        <dbReference type="Proteomes" id="UP001174909"/>
    </source>
</evidence>
<proteinExistence type="predicted"/>
<dbReference type="EMBL" id="CASHTH010001417">
    <property type="protein sequence ID" value="CAI8015071.1"/>
    <property type="molecule type" value="Genomic_DNA"/>
</dbReference>